<keyword evidence="2 7" id="KW-0813">Transport</keyword>
<evidence type="ECO:0000256" key="5">
    <source>
        <dbReference type="ARBA" id="ARBA00022989"/>
    </source>
</evidence>
<evidence type="ECO:0000256" key="4">
    <source>
        <dbReference type="ARBA" id="ARBA00022692"/>
    </source>
</evidence>
<sequence>MKSTEARLRAASQTLALIGCAGLLGLAVMTSLDVLLRWLAETPIQGVNDVSAVVMAVVISASIPANLAMKQNISVEVFGSLAGGRAKSALVAFASLVSLIFIILVAWQIVPYTANLRVNGDRTWVLAWPVWPCWTAASVMLIFAAVVQLSVFLADVAALVRGGNSSPDPEDDPAATDAHL</sequence>
<accession>A0A1X7NK04</accession>
<dbReference type="PROSITE" id="PS51257">
    <property type="entry name" value="PROKAR_LIPOPROTEIN"/>
    <property type="match status" value="1"/>
</dbReference>
<gene>
    <name evidence="9" type="ORF">SAMN02982922_2018</name>
</gene>
<dbReference type="InterPro" id="IPR055348">
    <property type="entry name" value="DctQ"/>
</dbReference>
<evidence type="ECO:0000313" key="10">
    <source>
        <dbReference type="Proteomes" id="UP000193083"/>
    </source>
</evidence>
<dbReference type="Proteomes" id="UP000193083">
    <property type="component" value="Unassembled WGS sequence"/>
</dbReference>
<feature type="domain" description="Tripartite ATP-independent periplasmic transporters DctQ component" evidence="8">
    <location>
        <begin position="26"/>
        <end position="155"/>
    </location>
</feature>
<proteinExistence type="inferred from homology"/>
<dbReference type="AlphaFoldDB" id="A0A1X7NK04"/>
<feature type="transmembrane region" description="Helical" evidence="7">
    <location>
        <begin position="129"/>
        <end position="154"/>
    </location>
</feature>
<evidence type="ECO:0000313" key="9">
    <source>
        <dbReference type="EMBL" id="SMH38190.1"/>
    </source>
</evidence>
<keyword evidence="4 7" id="KW-0812">Transmembrane</keyword>
<keyword evidence="5 7" id="KW-1133">Transmembrane helix</keyword>
<comment type="subunit">
    <text evidence="7">The complex comprises the extracytoplasmic solute receptor protein and the two transmembrane proteins.</text>
</comment>
<keyword evidence="3" id="KW-1003">Cell membrane</keyword>
<dbReference type="GO" id="GO:0022857">
    <property type="term" value="F:transmembrane transporter activity"/>
    <property type="evidence" value="ECO:0007669"/>
    <property type="project" value="UniProtKB-UniRule"/>
</dbReference>
<evidence type="ECO:0000256" key="7">
    <source>
        <dbReference type="RuleBase" id="RU369079"/>
    </source>
</evidence>
<evidence type="ECO:0000256" key="3">
    <source>
        <dbReference type="ARBA" id="ARBA00022475"/>
    </source>
</evidence>
<keyword evidence="6 7" id="KW-0472">Membrane</keyword>
<evidence type="ECO:0000256" key="2">
    <source>
        <dbReference type="ARBA" id="ARBA00022448"/>
    </source>
</evidence>
<evidence type="ECO:0000256" key="1">
    <source>
        <dbReference type="ARBA" id="ARBA00004651"/>
    </source>
</evidence>
<reference evidence="9 10" key="1">
    <citation type="submission" date="2017-04" db="EMBL/GenBank/DDBJ databases">
        <authorList>
            <person name="Afonso C.L."/>
            <person name="Miller P.J."/>
            <person name="Scott M.A."/>
            <person name="Spackman E."/>
            <person name="Goraichik I."/>
            <person name="Dimitrov K.M."/>
            <person name="Suarez D.L."/>
            <person name="Swayne D.E."/>
        </authorList>
    </citation>
    <scope>NUCLEOTIDE SEQUENCE [LARGE SCALE GENOMIC DNA]</scope>
    <source>
        <strain evidence="9 10">B5P</strain>
    </source>
</reference>
<protein>
    <recommendedName>
        <fullName evidence="7">TRAP transporter small permease protein</fullName>
    </recommendedName>
</protein>
<feature type="transmembrane region" description="Helical" evidence="7">
    <location>
        <begin position="12"/>
        <end position="30"/>
    </location>
</feature>
<organism evidence="9 10">
    <name type="scientific">Mesorhizobium australicum</name>
    <dbReference type="NCBI Taxonomy" id="536018"/>
    <lineage>
        <taxon>Bacteria</taxon>
        <taxon>Pseudomonadati</taxon>
        <taxon>Pseudomonadota</taxon>
        <taxon>Alphaproteobacteria</taxon>
        <taxon>Hyphomicrobiales</taxon>
        <taxon>Phyllobacteriaceae</taxon>
        <taxon>Mesorhizobium</taxon>
    </lineage>
</organism>
<keyword evidence="7" id="KW-0997">Cell inner membrane</keyword>
<dbReference type="Pfam" id="PF04290">
    <property type="entry name" value="DctQ"/>
    <property type="match status" value="1"/>
</dbReference>
<dbReference type="EMBL" id="FXBL01000004">
    <property type="protein sequence ID" value="SMH38190.1"/>
    <property type="molecule type" value="Genomic_DNA"/>
</dbReference>
<name>A0A1X7NK04_9HYPH</name>
<dbReference type="GO" id="GO:0005886">
    <property type="term" value="C:plasma membrane"/>
    <property type="evidence" value="ECO:0007669"/>
    <property type="project" value="UniProtKB-SubCell"/>
</dbReference>
<feature type="transmembrane region" description="Helical" evidence="7">
    <location>
        <begin position="50"/>
        <end position="68"/>
    </location>
</feature>
<keyword evidence="10" id="KW-1185">Reference proteome</keyword>
<comment type="function">
    <text evidence="7">Part of the tripartite ATP-independent periplasmic (TRAP) transport system.</text>
</comment>
<comment type="similarity">
    <text evidence="7">Belongs to the TRAP transporter small permease family.</text>
</comment>
<evidence type="ECO:0000256" key="6">
    <source>
        <dbReference type="ARBA" id="ARBA00023136"/>
    </source>
</evidence>
<evidence type="ECO:0000259" key="8">
    <source>
        <dbReference type="Pfam" id="PF04290"/>
    </source>
</evidence>
<comment type="subcellular location">
    <subcellularLocation>
        <location evidence="7">Cell inner membrane</location>
        <topology evidence="7">Multi-pass membrane protein</topology>
    </subcellularLocation>
    <subcellularLocation>
        <location evidence="1">Cell membrane</location>
        <topology evidence="1">Multi-pass membrane protein</topology>
    </subcellularLocation>
</comment>
<feature type="transmembrane region" description="Helical" evidence="7">
    <location>
        <begin position="89"/>
        <end position="109"/>
    </location>
</feature>